<reference evidence="3 4" key="1">
    <citation type="submission" date="2024-06" db="EMBL/GenBank/DDBJ databases">
        <title>The Natural Products Discovery Center: Release of the First 8490 Sequenced Strains for Exploring Actinobacteria Biosynthetic Diversity.</title>
        <authorList>
            <person name="Kalkreuter E."/>
            <person name="Kautsar S.A."/>
            <person name="Yang D."/>
            <person name="Bader C.D."/>
            <person name="Teijaro C.N."/>
            <person name="Fluegel L."/>
            <person name="Davis C.M."/>
            <person name="Simpson J.R."/>
            <person name="Lauterbach L."/>
            <person name="Steele A.D."/>
            <person name="Gui C."/>
            <person name="Meng S."/>
            <person name="Li G."/>
            <person name="Viehrig K."/>
            <person name="Ye F."/>
            <person name="Su P."/>
            <person name="Kiefer A.F."/>
            <person name="Nichols A."/>
            <person name="Cepeda A.J."/>
            <person name="Yan W."/>
            <person name="Fan B."/>
            <person name="Jiang Y."/>
            <person name="Adhikari A."/>
            <person name="Zheng C.-J."/>
            <person name="Schuster L."/>
            <person name="Cowan T.M."/>
            <person name="Smanski M.J."/>
            <person name="Chevrette M.G."/>
            <person name="De Carvalho L.P.S."/>
            <person name="Shen B."/>
        </authorList>
    </citation>
    <scope>NUCLEOTIDE SEQUENCE [LARGE SCALE GENOMIC DNA]</scope>
    <source>
        <strain evidence="3 4">NPDC038104</strain>
    </source>
</reference>
<evidence type="ECO:0000313" key="4">
    <source>
        <dbReference type="Proteomes" id="UP001550850"/>
    </source>
</evidence>
<evidence type="ECO:0000313" key="3">
    <source>
        <dbReference type="EMBL" id="MEU3553804.1"/>
    </source>
</evidence>
<name>A0ABV2YDK2_9ACTN</name>
<keyword evidence="2" id="KW-1133">Transmembrane helix</keyword>
<evidence type="ECO:0000256" key="2">
    <source>
        <dbReference type="SAM" id="Phobius"/>
    </source>
</evidence>
<dbReference type="RefSeq" id="WP_159105680.1">
    <property type="nucleotide sequence ID" value="NZ_BEVZ01000005.1"/>
</dbReference>
<comment type="caution">
    <text evidence="3">The sequence shown here is derived from an EMBL/GenBank/DDBJ whole genome shotgun (WGS) entry which is preliminary data.</text>
</comment>
<accession>A0ABV2YDK2</accession>
<dbReference type="EMBL" id="JBEZUR010000006">
    <property type="protein sequence ID" value="MEU3553804.1"/>
    <property type="molecule type" value="Genomic_DNA"/>
</dbReference>
<evidence type="ECO:0000256" key="1">
    <source>
        <dbReference type="SAM" id="MobiDB-lite"/>
    </source>
</evidence>
<proteinExistence type="predicted"/>
<sequence>MVLLDQAALAAAVVPALLQLAGTWLVVRDGARRSREPRAEAGGPEWQKEHSS</sequence>
<feature type="region of interest" description="Disordered" evidence="1">
    <location>
        <begin position="32"/>
        <end position="52"/>
    </location>
</feature>
<dbReference type="Proteomes" id="UP001550850">
    <property type="component" value="Unassembled WGS sequence"/>
</dbReference>
<gene>
    <name evidence="3" type="ORF">AB0E65_06195</name>
</gene>
<keyword evidence="2" id="KW-0472">Membrane</keyword>
<keyword evidence="4" id="KW-1185">Reference proteome</keyword>
<protein>
    <submittedName>
        <fullName evidence="3">Uncharacterized protein</fullName>
    </submittedName>
</protein>
<keyword evidence="2" id="KW-0812">Transmembrane</keyword>
<feature type="transmembrane region" description="Helical" evidence="2">
    <location>
        <begin position="6"/>
        <end position="27"/>
    </location>
</feature>
<organism evidence="3 4">
    <name type="scientific">Streptomyces fragilis</name>
    <dbReference type="NCBI Taxonomy" id="67301"/>
    <lineage>
        <taxon>Bacteria</taxon>
        <taxon>Bacillati</taxon>
        <taxon>Actinomycetota</taxon>
        <taxon>Actinomycetes</taxon>
        <taxon>Kitasatosporales</taxon>
        <taxon>Streptomycetaceae</taxon>
        <taxon>Streptomyces</taxon>
    </lineage>
</organism>